<gene>
    <name evidence="2" type="ORF">FYJ58_02360</name>
</gene>
<keyword evidence="1" id="KW-0812">Transmembrane</keyword>
<reference evidence="2 3" key="1">
    <citation type="submission" date="2019-08" db="EMBL/GenBank/DDBJ databases">
        <title>In-depth cultivation of the pig gut microbiome towards novel bacterial diversity and tailored functional studies.</title>
        <authorList>
            <person name="Wylensek D."/>
            <person name="Hitch T.C.A."/>
            <person name="Clavel T."/>
        </authorList>
    </citation>
    <scope>NUCLEOTIDE SEQUENCE [LARGE SCALE GENOMIC DNA]</scope>
    <source>
        <strain evidence="2 3">WCA-693-APC-MOT-I</strain>
    </source>
</reference>
<evidence type="ECO:0000313" key="2">
    <source>
        <dbReference type="EMBL" id="MSS62734.1"/>
    </source>
</evidence>
<dbReference type="NCBIfam" id="TIGR03732">
    <property type="entry name" value="lanti_perm_MutE"/>
    <property type="match status" value="1"/>
</dbReference>
<dbReference type="InterPro" id="IPR021205">
    <property type="entry name" value="Lanti_perm_SpaE/MutE/EpiE-like"/>
</dbReference>
<keyword evidence="1" id="KW-1133">Transmembrane helix</keyword>
<feature type="transmembrane region" description="Helical" evidence="1">
    <location>
        <begin position="209"/>
        <end position="233"/>
    </location>
</feature>
<dbReference type="Proteomes" id="UP000482209">
    <property type="component" value="Unassembled WGS sequence"/>
</dbReference>
<feature type="transmembrane region" description="Helical" evidence="1">
    <location>
        <begin position="46"/>
        <end position="63"/>
    </location>
</feature>
<dbReference type="EMBL" id="VUMT01000002">
    <property type="protein sequence ID" value="MSS62734.1"/>
    <property type="molecule type" value="Genomic_DNA"/>
</dbReference>
<dbReference type="RefSeq" id="WP_154516694.1">
    <property type="nucleotide sequence ID" value="NZ_VUMT01000002.1"/>
</dbReference>
<keyword evidence="3" id="KW-1185">Reference proteome</keyword>
<dbReference type="Pfam" id="PF12730">
    <property type="entry name" value="ABC2_membrane_4"/>
    <property type="match status" value="1"/>
</dbReference>
<feature type="transmembrane region" description="Helical" evidence="1">
    <location>
        <begin position="156"/>
        <end position="182"/>
    </location>
</feature>
<keyword evidence="1" id="KW-0472">Membrane</keyword>
<dbReference type="CDD" id="cd21807">
    <property type="entry name" value="ABC-2_lan_permease_MutE_EpiE-like"/>
    <property type="match status" value="1"/>
</dbReference>
<proteinExistence type="predicted"/>
<evidence type="ECO:0000313" key="3">
    <source>
        <dbReference type="Proteomes" id="UP000482209"/>
    </source>
</evidence>
<feature type="transmembrane region" description="Helical" evidence="1">
    <location>
        <begin position="92"/>
        <end position="116"/>
    </location>
</feature>
<organism evidence="2 3">
    <name type="scientific">Velocimicrobium porci</name>
    <dbReference type="NCBI Taxonomy" id="2606634"/>
    <lineage>
        <taxon>Bacteria</taxon>
        <taxon>Bacillati</taxon>
        <taxon>Bacillota</taxon>
        <taxon>Clostridia</taxon>
        <taxon>Lachnospirales</taxon>
        <taxon>Lachnospiraceae</taxon>
        <taxon>Velocimicrobium</taxon>
    </lineage>
</organism>
<name>A0A6L5XVW5_9FIRM</name>
<accession>A0A6L5XVW5</accession>
<dbReference type="AlphaFoldDB" id="A0A6L5XVW5"/>
<comment type="caution">
    <text evidence="2">The sequence shown here is derived from an EMBL/GenBank/DDBJ whole genome shotgun (WGS) entry which is preliminary data.</text>
</comment>
<sequence>MNYIKSEHLKLKHTFMRKLILIAPFTTAILALLIGGISYYQPMTFYWWYAFLLPGTIALFCAMSNQKEERATKYYSVYSQPINLKHFWYGKIITLSECTIIAGVVLALLVSSISIISPATVVFSPFKTVIGSLLITFTALWQIPLCLFLSKKTHVFFPVLLNSVLGIFIPTIVGNTSIWWLFPHCYGGKLSEPFMGIGLNGVFTNSDKFSFSAIPITLILSFILFLLFSLLSAKWFERQEVK</sequence>
<feature type="transmembrane region" description="Helical" evidence="1">
    <location>
        <begin position="128"/>
        <end position="149"/>
    </location>
</feature>
<evidence type="ECO:0000256" key="1">
    <source>
        <dbReference type="SAM" id="Phobius"/>
    </source>
</evidence>
<protein>
    <submittedName>
        <fullName evidence="2">Lantibiotic immunity ABC transporter MutE/EpiE family permease subunit</fullName>
    </submittedName>
</protein>
<feature type="transmembrane region" description="Helical" evidence="1">
    <location>
        <begin position="20"/>
        <end position="40"/>
    </location>
</feature>